<dbReference type="GO" id="GO:0005992">
    <property type="term" value="P:trehalose biosynthetic process"/>
    <property type="evidence" value="ECO:0007669"/>
    <property type="project" value="UniProtKB-UniPathway"/>
</dbReference>
<comment type="caution">
    <text evidence="4">The sequence shown here is derived from an EMBL/GenBank/DDBJ whole genome shotgun (WGS) entry which is preliminary data.</text>
</comment>
<sequence>MSDNGIPAELTDALTRAAGVGVLLLASDYDGCVSPIVSRPEDAVPDPASIDALVAAAALPDTVVAVVSGRERAVLAALSGLEAPVVLVGSHGSEFESGFAVEITDEARALLNRLIDELSSIAADFPGSTVEVKPASTVLHVRNASETDAVAALDRARSGPASWPGVHTTEGKAVLELAVIETSKGHALDTLRDRIGADAVIYLGDDVTDEKAFAHLRPGDGDIGIKVGEGDTAAGFRIADTDDVATVLAFVADQRARASSTG</sequence>
<dbReference type="SUPFAM" id="SSF56784">
    <property type="entry name" value="HAD-like"/>
    <property type="match status" value="1"/>
</dbReference>
<dbReference type="PANTHER" id="PTHR43768">
    <property type="entry name" value="TREHALOSE 6-PHOSPHATE PHOSPHATASE"/>
    <property type="match status" value="1"/>
</dbReference>
<reference evidence="4 5" key="1">
    <citation type="submission" date="2017-05" db="EMBL/GenBank/DDBJ databases">
        <title>Biotechnological potential of actinobacteria isolated from South African environments.</title>
        <authorList>
            <person name="Le Roes-Hill M."/>
            <person name="Prins A."/>
            <person name="Durrell K.A."/>
        </authorList>
    </citation>
    <scope>NUCLEOTIDE SEQUENCE [LARGE SCALE GENOMIC DNA]</scope>
    <source>
        <strain evidence="4">BS2</strain>
    </source>
</reference>
<name>A0A243QFV5_9ACTN</name>
<evidence type="ECO:0000256" key="2">
    <source>
        <dbReference type="ARBA" id="ARBA00024179"/>
    </source>
</evidence>
<dbReference type="Proteomes" id="UP000194632">
    <property type="component" value="Unassembled WGS sequence"/>
</dbReference>
<dbReference type="Pfam" id="PF02358">
    <property type="entry name" value="Trehalose_PPase"/>
    <property type="match status" value="1"/>
</dbReference>
<gene>
    <name evidence="4" type="ORF">CA982_02585</name>
</gene>
<keyword evidence="3" id="KW-0460">Magnesium</keyword>
<dbReference type="AlphaFoldDB" id="A0A243QFV5"/>
<comment type="function">
    <text evidence="2 3">Removes the phosphate from trehalose 6-phosphate to produce free trehalose.</text>
</comment>
<dbReference type="PANTHER" id="PTHR43768:SF3">
    <property type="entry name" value="TREHALOSE 6-PHOSPHATE PHOSPHATASE"/>
    <property type="match status" value="1"/>
</dbReference>
<comment type="pathway">
    <text evidence="3">Glycan biosynthesis; trehalose biosynthesis.</text>
</comment>
<protein>
    <recommendedName>
        <fullName evidence="3">Trehalose 6-phosphate phosphatase</fullName>
        <ecNumber evidence="3">3.1.3.12</ecNumber>
    </recommendedName>
</protein>
<keyword evidence="3" id="KW-0479">Metal-binding</keyword>
<dbReference type="Gene3D" id="3.30.70.1020">
    <property type="entry name" value="Trehalose-6-phosphate phosphatase related protein, domain 2"/>
    <property type="match status" value="1"/>
</dbReference>
<comment type="catalytic activity">
    <reaction evidence="3">
        <text>alpha,alpha-trehalose 6-phosphate + H2O = alpha,alpha-trehalose + phosphate</text>
        <dbReference type="Rhea" id="RHEA:23420"/>
        <dbReference type="ChEBI" id="CHEBI:15377"/>
        <dbReference type="ChEBI" id="CHEBI:16551"/>
        <dbReference type="ChEBI" id="CHEBI:43474"/>
        <dbReference type="ChEBI" id="CHEBI:58429"/>
        <dbReference type="EC" id="3.1.3.12"/>
    </reaction>
</comment>
<keyword evidence="1 3" id="KW-0378">Hydrolase</keyword>
<dbReference type="InterPro" id="IPR036412">
    <property type="entry name" value="HAD-like_sf"/>
</dbReference>
<dbReference type="UniPathway" id="UPA00299"/>
<evidence type="ECO:0000256" key="3">
    <source>
        <dbReference type="RuleBase" id="RU361117"/>
    </source>
</evidence>
<dbReference type="GO" id="GO:0046872">
    <property type="term" value="F:metal ion binding"/>
    <property type="evidence" value="ECO:0007669"/>
    <property type="project" value="UniProtKB-KW"/>
</dbReference>
<dbReference type="InterPro" id="IPR023214">
    <property type="entry name" value="HAD_sf"/>
</dbReference>
<dbReference type="GO" id="GO:0004805">
    <property type="term" value="F:trehalose-phosphatase activity"/>
    <property type="evidence" value="ECO:0007669"/>
    <property type="project" value="UniProtKB-EC"/>
</dbReference>
<keyword evidence="5" id="KW-1185">Reference proteome</keyword>
<dbReference type="EMBL" id="NGFO01000002">
    <property type="protein sequence ID" value="OUC80638.1"/>
    <property type="molecule type" value="Genomic_DNA"/>
</dbReference>
<comment type="cofactor">
    <cofactor evidence="3">
        <name>Mg(2+)</name>
        <dbReference type="ChEBI" id="CHEBI:18420"/>
    </cofactor>
</comment>
<dbReference type="OrthoDB" id="3902805at2"/>
<proteinExistence type="inferred from homology"/>
<dbReference type="STRING" id="417102.CA982_02585"/>
<evidence type="ECO:0000313" key="5">
    <source>
        <dbReference type="Proteomes" id="UP000194632"/>
    </source>
</evidence>
<dbReference type="InterPro" id="IPR044651">
    <property type="entry name" value="OTSB-like"/>
</dbReference>
<dbReference type="NCBIfam" id="TIGR00685">
    <property type="entry name" value="T6PP"/>
    <property type="match status" value="1"/>
</dbReference>
<evidence type="ECO:0000256" key="1">
    <source>
        <dbReference type="ARBA" id="ARBA00022801"/>
    </source>
</evidence>
<dbReference type="CDD" id="cd01627">
    <property type="entry name" value="HAD_TPP"/>
    <property type="match status" value="1"/>
</dbReference>
<dbReference type="InterPro" id="IPR003337">
    <property type="entry name" value="Trehalose_PPase"/>
</dbReference>
<dbReference type="EC" id="3.1.3.12" evidence="3"/>
<dbReference type="RefSeq" id="WP_086533780.1">
    <property type="nucleotide sequence ID" value="NZ_JBLKRZ010000002.1"/>
</dbReference>
<accession>A0A243QFV5</accession>
<dbReference type="Gene3D" id="3.40.50.1000">
    <property type="entry name" value="HAD superfamily/HAD-like"/>
    <property type="match status" value="1"/>
</dbReference>
<evidence type="ECO:0000313" key="4">
    <source>
        <dbReference type="EMBL" id="OUC80638.1"/>
    </source>
</evidence>
<comment type="similarity">
    <text evidence="3">Belongs to the trehalose phosphatase family.</text>
</comment>
<organism evidence="4 5">
    <name type="scientific">Gordonia lacunae</name>
    <dbReference type="NCBI Taxonomy" id="417102"/>
    <lineage>
        <taxon>Bacteria</taxon>
        <taxon>Bacillati</taxon>
        <taxon>Actinomycetota</taxon>
        <taxon>Actinomycetes</taxon>
        <taxon>Mycobacteriales</taxon>
        <taxon>Gordoniaceae</taxon>
        <taxon>Gordonia</taxon>
    </lineage>
</organism>